<dbReference type="AlphaFoldDB" id="A0A8S9YGT3"/>
<evidence type="ECO:0000256" key="4">
    <source>
        <dbReference type="SAM" id="MobiDB-lite"/>
    </source>
</evidence>
<comment type="caution">
    <text evidence="5">The sequence shown here is derived from an EMBL/GenBank/DDBJ whole genome shotgun (WGS) entry which is preliminary data.</text>
</comment>
<keyword evidence="2 3" id="KW-0040">ANK repeat</keyword>
<dbReference type="PRINTS" id="PR01415">
    <property type="entry name" value="ANKYRIN"/>
</dbReference>
<evidence type="ECO:0000256" key="2">
    <source>
        <dbReference type="ARBA" id="ARBA00023043"/>
    </source>
</evidence>
<proteinExistence type="predicted"/>
<feature type="region of interest" description="Disordered" evidence="4">
    <location>
        <begin position="172"/>
        <end position="200"/>
    </location>
</feature>
<dbReference type="InterPro" id="IPR002110">
    <property type="entry name" value="Ankyrin_rpt"/>
</dbReference>
<evidence type="ECO:0000256" key="3">
    <source>
        <dbReference type="PROSITE-ProRule" id="PRU00023"/>
    </source>
</evidence>
<evidence type="ECO:0000256" key="1">
    <source>
        <dbReference type="ARBA" id="ARBA00022737"/>
    </source>
</evidence>
<reference evidence="5" key="1">
    <citation type="submission" date="2019-07" db="EMBL/GenBank/DDBJ databases">
        <title>Annotation for the trematode Paragonimus miyazaki's.</title>
        <authorList>
            <person name="Choi Y.-J."/>
        </authorList>
    </citation>
    <scope>NUCLEOTIDE SEQUENCE</scope>
    <source>
        <strain evidence="5">Japan</strain>
    </source>
</reference>
<dbReference type="Proteomes" id="UP000822476">
    <property type="component" value="Unassembled WGS sequence"/>
</dbReference>
<dbReference type="SUPFAM" id="SSF48403">
    <property type="entry name" value="Ankyrin repeat"/>
    <property type="match status" value="1"/>
</dbReference>
<feature type="repeat" description="ANK" evidence="3">
    <location>
        <begin position="89"/>
        <end position="121"/>
    </location>
</feature>
<dbReference type="PANTHER" id="PTHR24171">
    <property type="entry name" value="ANKYRIN REPEAT DOMAIN-CONTAINING PROTEIN 39-RELATED"/>
    <property type="match status" value="1"/>
</dbReference>
<dbReference type="EMBL" id="JTDE01005902">
    <property type="protein sequence ID" value="KAF7246770.1"/>
    <property type="molecule type" value="Genomic_DNA"/>
</dbReference>
<dbReference type="Pfam" id="PF12796">
    <property type="entry name" value="Ank_2"/>
    <property type="match status" value="1"/>
</dbReference>
<sequence>MSEENPKVDGEVTLDSIISWGHPDELLLCEASKRADLKQISRHIGNAVNLNFLDGFGRTPLHYACQNGSFEAVKLLVANGAVVNLMDANHTTPLHLAARANHKVIVKFLLLRNADFNVECVSGCKPVDFAPYGTETWRVLIDAANGKLPNVEDLIQTRTISLVPQFAIQREVDKKATKSAKKGKKGGKKGGKKSGKKKKK</sequence>
<keyword evidence="6" id="KW-1185">Reference proteome</keyword>
<dbReference type="InterPro" id="IPR036770">
    <property type="entry name" value="Ankyrin_rpt-contain_sf"/>
</dbReference>
<evidence type="ECO:0000313" key="6">
    <source>
        <dbReference type="Proteomes" id="UP000822476"/>
    </source>
</evidence>
<organism evidence="5 6">
    <name type="scientific">Paragonimus skrjabini miyazakii</name>
    <dbReference type="NCBI Taxonomy" id="59628"/>
    <lineage>
        <taxon>Eukaryota</taxon>
        <taxon>Metazoa</taxon>
        <taxon>Spiralia</taxon>
        <taxon>Lophotrochozoa</taxon>
        <taxon>Platyhelminthes</taxon>
        <taxon>Trematoda</taxon>
        <taxon>Digenea</taxon>
        <taxon>Plagiorchiida</taxon>
        <taxon>Troglotremata</taxon>
        <taxon>Troglotrematidae</taxon>
        <taxon>Paragonimus</taxon>
    </lineage>
</organism>
<name>A0A8S9YGT3_9TREM</name>
<accession>A0A8S9YGT3</accession>
<feature type="repeat" description="ANK" evidence="3">
    <location>
        <begin position="56"/>
        <end position="88"/>
    </location>
</feature>
<dbReference type="SMART" id="SM00248">
    <property type="entry name" value="ANK"/>
    <property type="match status" value="2"/>
</dbReference>
<dbReference type="Gene3D" id="1.25.40.20">
    <property type="entry name" value="Ankyrin repeat-containing domain"/>
    <property type="match status" value="1"/>
</dbReference>
<dbReference type="OrthoDB" id="6235521at2759"/>
<evidence type="ECO:0000313" key="5">
    <source>
        <dbReference type="EMBL" id="KAF7246770.1"/>
    </source>
</evidence>
<protein>
    <submittedName>
        <fullName evidence="5">Uncharacterized protein</fullName>
    </submittedName>
</protein>
<gene>
    <name evidence="5" type="ORF">EG68_08915</name>
</gene>
<dbReference type="PROSITE" id="PS50297">
    <property type="entry name" value="ANK_REP_REGION"/>
    <property type="match status" value="2"/>
</dbReference>
<feature type="compositionally biased region" description="Basic residues" evidence="4">
    <location>
        <begin position="177"/>
        <end position="200"/>
    </location>
</feature>
<dbReference type="PROSITE" id="PS50088">
    <property type="entry name" value="ANK_REPEAT"/>
    <property type="match status" value="2"/>
</dbReference>
<keyword evidence="1" id="KW-0677">Repeat</keyword>